<evidence type="ECO:0000256" key="2">
    <source>
        <dbReference type="PROSITE-ProRule" id="PRU00169"/>
    </source>
</evidence>
<evidence type="ECO:0000313" key="4">
    <source>
        <dbReference type="EMBL" id="WBO24288.1"/>
    </source>
</evidence>
<dbReference type="InterPro" id="IPR001789">
    <property type="entry name" value="Sig_transdc_resp-reg_receiver"/>
</dbReference>
<keyword evidence="1 2" id="KW-0597">Phosphoprotein</keyword>
<dbReference type="EMBL" id="CP115174">
    <property type="protein sequence ID" value="WBO24288.1"/>
    <property type="molecule type" value="Genomic_DNA"/>
</dbReference>
<dbReference type="Gene3D" id="3.40.50.2300">
    <property type="match status" value="1"/>
</dbReference>
<evidence type="ECO:0000256" key="1">
    <source>
        <dbReference type="ARBA" id="ARBA00022553"/>
    </source>
</evidence>
<feature type="domain" description="Response regulatory" evidence="3">
    <location>
        <begin position="14"/>
        <end position="128"/>
    </location>
</feature>
<evidence type="ECO:0000313" key="5">
    <source>
        <dbReference type="EMBL" id="WBO24410.1"/>
    </source>
</evidence>
<dbReference type="InterPro" id="IPR050595">
    <property type="entry name" value="Bact_response_regulator"/>
</dbReference>
<proteinExistence type="predicted"/>
<sequence>MIDKTDAVSAVRTKLLLVEDDAGVRRSLQLLLRGRGYDVRAYATGRQMLADPRSIEAACLITDYRMDEMDGLDVLRGLRDQGWHQPAILITAHHAADLVRAAREAGFDTILEKPLQDHVLVENVARTTRPS</sequence>
<dbReference type="Proteomes" id="UP001210865">
    <property type="component" value="Chromosome"/>
</dbReference>
<dbReference type="PROSITE" id="PS50110">
    <property type="entry name" value="RESPONSE_REGULATORY"/>
    <property type="match status" value="1"/>
</dbReference>
<dbReference type="EMBL" id="CP115174">
    <property type="protein sequence ID" value="WBO24410.1"/>
    <property type="molecule type" value="Genomic_DNA"/>
</dbReference>
<evidence type="ECO:0000313" key="6">
    <source>
        <dbReference type="Proteomes" id="UP001210865"/>
    </source>
</evidence>
<accession>A0ABY7NSD4</accession>
<protein>
    <submittedName>
        <fullName evidence="4">Response regulator</fullName>
    </submittedName>
</protein>
<name>A0ABY7NSD4_9SPHN</name>
<gene>
    <name evidence="4" type="ORF">PBT88_09395</name>
    <name evidence="5" type="ORF">PBT88_10055</name>
</gene>
<dbReference type="InterPro" id="IPR011006">
    <property type="entry name" value="CheY-like_superfamily"/>
</dbReference>
<dbReference type="PANTHER" id="PTHR44591:SF25">
    <property type="entry name" value="CHEMOTAXIS TWO-COMPONENT RESPONSE REGULATOR"/>
    <property type="match status" value="1"/>
</dbReference>
<dbReference type="PANTHER" id="PTHR44591">
    <property type="entry name" value="STRESS RESPONSE REGULATOR PROTEIN 1"/>
    <property type="match status" value="1"/>
</dbReference>
<dbReference type="RefSeq" id="WP_270078916.1">
    <property type="nucleotide sequence ID" value="NZ_CP115174.1"/>
</dbReference>
<evidence type="ECO:0000259" key="3">
    <source>
        <dbReference type="PROSITE" id="PS50110"/>
    </source>
</evidence>
<dbReference type="SMART" id="SM00448">
    <property type="entry name" value="REC"/>
    <property type="match status" value="1"/>
</dbReference>
<keyword evidence="6" id="KW-1185">Reference proteome</keyword>
<organism evidence="4 6">
    <name type="scientific">Sphingomonas abietis</name>
    <dbReference type="NCBI Taxonomy" id="3012344"/>
    <lineage>
        <taxon>Bacteria</taxon>
        <taxon>Pseudomonadati</taxon>
        <taxon>Pseudomonadota</taxon>
        <taxon>Alphaproteobacteria</taxon>
        <taxon>Sphingomonadales</taxon>
        <taxon>Sphingomonadaceae</taxon>
        <taxon>Sphingomonas</taxon>
    </lineage>
</organism>
<dbReference type="Pfam" id="PF00072">
    <property type="entry name" value="Response_reg"/>
    <property type="match status" value="1"/>
</dbReference>
<dbReference type="SUPFAM" id="SSF52172">
    <property type="entry name" value="CheY-like"/>
    <property type="match status" value="1"/>
</dbReference>
<feature type="modified residue" description="4-aspartylphosphate" evidence="2">
    <location>
        <position position="63"/>
    </location>
</feature>
<reference evidence="4 6" key="1">
    <citation type="submission" date="2022-12" db="EMBL/GenBank/DDBJ databases">
        <title>Sphingomonas abieness sp. nov., an endophytic bacterium isolated from Abies koreana.</title>
        <authorList>
            <person name="Jiang L."/>
            <person name="Lee J."/>
        </authorList>
    </citation>
    <scope>NUCLEOTIDE SEQUENCE [LARGE SCALE GENOMIC DNA]</scope>
    <source>
        <strain evidence="6">PAMB 00755</strain>
        <strain evidence="4">PAMB00755</strain>
    </source>
</reference>